<dbReference type="InterPro" id="IPR013103">
    <property type="entry name" value="RVT_2"/>
</dbReference>
<dbReference type="EMBL" id="NCKW01006376">
    <property type="protein sequence ID" value="POM72021.1"/>
    <property type="molecule type" value="Genomic_DNA"/>
</dbReference>
<accession>A0A2P4Y2J5</accession>
<organism evidence="2 3">
    <name type="scientific">Phytophthora palmivora</name>
    <dbReference type="NCBI Taxonomy" id="4796"/>
    <lineage>
        <taxon>Eukaryota</taxon>
        <taxon>Sar</taxon>
        <taxon>Stramenopiles</taxon>
        <taxon>Oomycota</taxon>
        <taxon>Peronosporomycetes</taxon>
        <taxon>Peronosporales</taxon>
        <taxon>Peronosporaceae</taxon>
        <taxon>Phytophthora</taxon>
    </lineage>
</organism>
<keyword evidence="3" id="KW-1185">Reference proteome</keyword>
<gene>
    <name evidence="2" type="ORF">PHPALM_11333</name>
</gene>
<protein>
    <submittedName>
        <fullName evidence="2">Integrase catalytic core protein</fullName>
    </submittedName>
</protein>
<comment type="caution">
    <text evidence="2">The sequence shown here is derived from an EMBL/GenBank/DDBJ whole genome shotgun (WGS) entry which is preliminary data.</text>
</comment>
<dbReference type="AlphaFoldDB" id="A0A2P4Y2J5"/>
<dbReference type="PANTHER" id="PTHR11439:SF491">
    <property type="entry name" value="INTEGRASE CATALYTIC DOMAIN-CONTAINING PROTEIN"/>
    <property type="match status" value="1"/>
</dbReference>
<evidence type="ECO:0000313" key="2">
    <source>
        <dbReference type="EMBL" id="POM72021.1"/>
    </source>
</evidence>
<dbReference type="OrthoDB" id="45690at2759"/>
<feature type="domain" description="Reverse transcriptase Ty1/copia-type" evidence="1">
    <location>
        <begin position="54"/>
        <end position="267"/>
    </location>
</feature>
<dbReference type="Proteomes" id="UP000237271">
    <property type="component" value="Unassembled WGS sequence"/>
</dbReference>
<dbReference type="CDD" id="cd09272">
    <property type="entry name" value="RNase_HI_RT_Ty1"/>
    <property type="match status" value="1"/>
</dbReference>
<name>A0A2P4Y2J5_9STRA</name>
<dbReference type="PANTHER" id="PTHR11439">
    <property type="entry name" value="GAG-POL-RELATED RETROTRANSPOSON"/>
    <property type="match status" value="1"/>
</dbReference>
<sequence length="505" mass="57181">MNVTQATFRVLDKNNMPNKASDEIQVQDFWKLAEMEEMAALKAKGVIEEISDTEIPHNGNAVNTMWVYVLKSDFQGYVIRFKAGVVALGTTNDLTFAPVARMSSFRQLLALPAELSLQVYGADISTAYLNAGLGISQYLRSNDGYPCKVNGHMYVVLKALYGLRQSGREWNSELNKWLIAHGFQRSLTEPCLYYQIENDKTVYVLVYLFTELNKAYGIKDQGFSSQSLGVEVEQTESQIKIKQSKYAKEILTKFGYLNTHAVGNPMEVNAHLTPSDGENPENTEYPYREVVGMLLYLATTTRPDLAYVLGRKTNIQPRGNREKSVTLLSWYTRLWHYVHKKLAETSEVVLNGYCDSDWAMDLEARKSTTGFMFTLSNGAIAWMLHRQSIVALSTAEAEYGAACEATMEAIVVKNILQEIQPHHTIMLKLGIDSQKAYVMATNPTYSRRTRRNELPWHYVREQVERGAIKLHKAKGEDNPADALTKDLNKKRLERLLQLVGVDDND</sequence>
<proteinExistence type="predicted"/>
<dbReference type="Pfam" id="PF07727">
    <property type="entry name" value="RVT_2"/>
    <property type="match status" value="1"/>
</dbReference>
<evidence type="ECO:0000259" key="1">
    <source>
        <dbReference type="Pfam" id="PF07727"/>
    </source>
</evidence>
<reference evidence="2 3" key="1">
    <citation type="journal article" date="2017" name="Genome Biol. Evol.">
        <title>Phytophthora megakarya and P. palmivora, closely related causal agents of cacao black pod rot, underwent increases in genome sizes and gene numbers by different mechanisms.</title>
        <authorList>
            <person name="Ali S.S."/>
            <person name="Shao J."/>
            <person name="Lary D.J."/>
            <person name="Kronmiller B."/>
            <person name="Shen D."/>
            <person name="Strem M.D."/>
            <person name="Amoako-Attah I."/>
            <person name="Akrofi A.Y."/>
            <person name="Begoude B.A."/>
            <person name="Ten Hoopen G.M."/>
            <person name="Coulibaly K."/>
            <person name="Kebe B.I."/>
            <person name="Melnick R.L."/>
            <person name="Guiltinan M.J."/>
            <person name="Tyler B.M."/>
            <person name="Meinhardt L.W."/>
            <person name="Bailey B.A."/>
        </authorList>
    </citation>
    <scope>NUCLEOTIDE SEQUENCE [LARGE SCALE GENOMIC DNA]</scope>
    <source>
        <strain evidence="3">sbr112.9</strain>
    </source>
</reference>
<evidence type="ECO:0000313" key="3">
    <source>
        <dbReference type="Proteomes" id="UP000237271"/>
    </source>
</evidence>